<proteinExistence type="inferred from homology"/>
<dbReference type="PANTHER" id="PTHR43876">
    <property type="entry name" value="UBIQUINONE BIOSYNTHESIS MONOOXYGENASE COQ6, MITOCHONDRIAL"/>
    <property type="match status" value="1"/>
</dbReference>
<evidence type="ECO:0000259" key="8">
    <source>
        <dbReference type="Pfam" id="PF01494"/>
    </source>
</evidence>
<evidence type="ECO:0000256" key="4">
    <source>
        <dbReference type="ARBA" id="ARBA00022630"/>
    </source>
</evidence>
<keyword evidence="5" id="KW-0274">FAD</keyword>
<evidence type="ECO:0000313" key="9">
    <source>
        <dbReference type="EMBL" id="MEM5537154.1"/>
    </source>
</evidence>
<dbReference type="InterPro" id="IPR002938">
    <property type="entry name" value="FAD-bd"/>
</dbReference>
<gene>
    <name evidence="9" type="ORF">WNY58_12200</name>
</gene>
<comment type="cofactor">
    <cofactor evidence="1">
        <name>FAD</name>
        <dbReference type="ChEBI" id="CHEBI:57692"/>
    </cofactor>
</comment>
<dbReference type="InterPro" id="IPR036188">
    <property type="entry name" value="FAD/NAD-bd_sf"/>
</dbReference>
<dbReference type="RefSeq" id="WP_342854660.1">
    <property type="nucleotide sequence ID" value="NZ_JBBMRA010000011.1"/>
</dbReference>
<dbReference type="Pfam" id="PF01494">
    <property type="entry name" value="FAD_binding_3"/>
    <property type="match status" value="1"/>
</dbReference>
<organism evidence="9 10">
    <name type="scientific">Neptuniibacter pectenicola</name>
    <dbReference type="NCBI Taxonomy" id="1806669"/>
    <lineage>
        <taxon>Bacteria</taxon>
        <taxon>Pseudomonadati</taxon>
        <taxon>Pseudomonadota</taxon>
        <taxon>Gammaproteobacteria</taxon>
        <taxon>Oceanospirillales</taxon>
        <taxon>Oceanospirillaceae</taxon>
        <taxon>Neptuniibacter</taxon>
    </lineage>
</organism>
<keyword evidence="9" id="KW-0830">Ubiquinone</keyword>
<accession>A0ABU9TV73</accession>
<dbReference type="InterPro" id="IPR018168">
    <property type="entry name" value="Ubi_Hdrlase_CS"/>
</dbReference>
<reference evidence="9 10" key="1">
    <citation type="submission" date="2024-03" db="EMBL/GenBank/DDBJ databases">
        <title>Community enrichment and isolation of bacterial strains for fucoidan degradation.</title>
        <authorList>
            <person name="Sichert A."/>
        </authorList>
    </citation>
    <scope>NUCLEOTIDE SEQUENCE [LARGE SCALE GENOMIC DNA]</scope>
    <source>
        <strain evidence="9 10">AS76</strain>
    </source>
</reference>
<comment type="pathway">
    <text evidence="2">Cofactor biosynthesis; ubiquinone biosynthesis.</text>
</comment>
<keyword evidence="6" id="KW-0560">Oxidoreductase</keyword>
<evidence type="ECO:0000256" key="7">
    <source>
        <dbReference type="ARBA" id="ARBA00023033"/>
    </source>
</evidence>
<dbReference type="Gene3D" id="3.50.50.60">
    <property type="entry name" value="FAD/NAD(P)-binding domain"/>
    <property type="match status" value="2"/>
</dbReference>
<sequence>MSEQIEADVVIVGAGMVGLTLAAGLAPSGMKILVLEQRSDKHPDIDALCQLPPERYDPRVSALTCASQQVLTAIGAWPHMQRCRITPYTAMDVWDGEGTGHIAFSANALHEPVLGHIVENRVTLAGLQQAIQSHDNIELAVGVNVTALSNHEGDYRHITLDDGREIQASLVVAADGALSKTRQMAGIPMWEWDYGHDAIVTTVQTENAHQQTAWQRFTDDGPLAFLPLSSEDGKHYCSIVWSTSPAHAKTLMALDSQAFASALGDAFEQRLGKIISVDPRFSFPLKQRHAKHYMRPSFVAIGDAAHTIHPLAGQGVNLGLMDAAQLVDTLMEALERGESIGSERVLTRFQRIRRTENIQMSAAMEGFKRLFANDQPFLRLARNMGMNLLNGLPPVKNHIVQRAMGLSDDVPTLAKRPIKA</sequence>
<keyword evidence="7" id="KW-0503">Monooxygenase</keyword>
<dbReference type="SUPFAM" id="SSF51905">
    <property type="entry name" value="FAD/NAD(P)-binding domain"/>
    <property type="match status" value="1"/>
</dbReference>
<dbReference type="PRINTS" id="PR00420">
    <property type="entry name" value="RNGMNOXGNASE"/>
</dbReference>
<evidence type="ECO:0000256" key="2">
    <source>
        <dbReference type="ARBA" id="ARBA00004749"/>
    </source>
</evidence>
<dbReference type="EMBL" id="JBBMRA010000011">
    <property type="protein sequence ID" value="MEM5537154.1"/>
    <property type="molecule type" value="Genomic_DNA"/>
</dbReference>
<dbReference type="NCBIfam" id="TIGR01988">
    <property type="entry name" value="Ubi-OHases"/>
    <property type="match status" value="1"/>
</dbReference>
<protein>
    <submittedName>
        <fullName evidence="9">UbiH/UbiF/VisC/COQ6 family ubiquinone biosynthesis hydroxylase</fullName>
    </submittedName>
</protein>
<evidence type="ECO:0000256" key="5">
    <source>
        <dbReference type="ARBA" id="ARBA00022827"/>
    </source>
</evidence>
<comment type="similarity">
    <text evidence="3">Belongs to the UbiH/COQ6 family.</text>
</comment>
<comment type="caution">
    <text evidence="9">The sequence shown here is derived from an EMBL/GenBank/DDBJ whole genome shotgun (WGS) entry which is preliminary data.</text>
</comment>
<keyword evidence="10" id="KW-1185">Reference proteome</keyword>
<feature type="domain" description="FAD-binding" evidence="8">
    <location>
        <begin position="6"/>
        <end position="335"/>
    </location>
</feature>
<evidence type="ECO:0000313" key="10">
    <source>
        <dbReference type="Proteomes" id="UP001449225"/>
    </source>
</evidence>
<dbReference type="PANTHER" id="PTHR43876:SF7">
    <property type="entry name" value="UBIQUINONE BIOSYNTHESIS MONOOXYGENASE COQ6, MITOCHONDRIAL"/>
    <property type="match status" value="1"/>
</dbReference>
<dbReference type="InterPro" id="IPR051205">
    <property type="entry name" value="UbiH/COQ6_monooxygenase"/>
</dbReference>
<evidence type="ECO:0000256" key="3">
    <source>
        <dbReference type="ARBA" id="ARBA00005349"/>
    </source>
</evidence>
<evidence type="ECO:0000256" key="6">
    <source>
        <dbReference type="ARBA" id="ARBA00023002"/>
    </source>
</evidence>
<evidence type="ECO:0000256" key="1">
    <source>
        <dbReference type="ARBA" id="ARBA00001974"/>
    </source>
</evidence>
<keyword evidence="4" id="KW-0285">Flavoprotein</keyword>
<dbReference type="InterPro" id="IPR010971">
    <property type="entry name" value="UbiH/COQ6"/>
</dbReference>
<name>A0ABU9TV73_9GAMM</name>
<dbReference type="Proteomes" id="UP001449225">
    <property type="component" value="Unassembled WGS sequence"/>
</dbReference>
<dbReference type="PROSITE" id="PS01304">
    <property type="entry name" value="UBIH"/>
    <property type="match status" value="1"/>
</dbReference>